<keyword evidence="4" id="KW-0206">Cytoskeleton</keyword>
<evidence type="ECO:0000256" key="1">
    <source>
        <dbReference type="ARBA" id="ARBA00004245"/>
    </source>
</evidence>
<evidence type="ECO:0000256" key="3">
    <source>
        <dbReference type="ARBA" id="ARBA00022490"/>
    </source>
</evidence>
<dbReference type="GO" id="GO:0005856">
    <property type="term" value="C:cytoskeleton"/>
    <property type="evidence" value="ECO:0007669"/>
    <property type="project" value="UniProtKB-SubCell"/>
</dbReference>
<dbReference type="VEuPathDB" id="VectorBase:GAUT032845"/>
<name>A0A1A9VCG0_GLOAU</name>
<evidence type="ECO:0000259" key="7">
    <source>
        <dbReference type="Pfam" id="PF06886"/>
    </source>
</evidence>
<dbReference type="Proteomes" id="UP000078200">
    <property type="component" value="Unassembled WGS sequence"/>
</dbReference>
<keyword evidence="9" id="KW-1185">Reference proteome</keyword>
<organism evidence="8 9">
    <name type="scientific">Glossina austeni</name>
    <name type="common">Savannah tsetse fly</name>
    <dbReference type="NCBI Taxonomy" id="7395"/>
    <lineage>
        <taxon>Eukaryota</taxon>
        <taxon>Metazoa</taxon>
        <taxon>Ecdysozoa</taxon>
        <taxon>Arthropoda</taxon>
        <taxon>Hexapoda</taxon>
        <taxon>Insecta</taxon>
        <taxon>Pterygota</taxon>
        <taxon>Neoptera</taxon>
        <taxon>Endopterygota</taxon>
        <taxon>Diptera</taxon>
        <taxon>Brachycera</taxon>
        <taxon>Muscomorpha</taxon>
        <taxon>Hippoboscoidea</taxon>
        <taxon>Glossinidae</taxon>
        <taxon>Glossina</taxon>
    </lineage>
</organism>
<dbReference type="EnsemblMetazoa" id="GAUT032845-RA">
    <property type="protein sequence ID" value="GAUT032845-PA"/>
    <property type="gene ID" value="GAUT032845"/>
</dbReference>
<keyword evidence="5" id="KW-0175">Coiled coil</keyword>
<dbReference type="AlphaFoldDB" id="A0A1A9VCG0"/>
<comment type="subcellular location">
    <subcellularLocation>
        <location evidence="1">Cytoplasm</location>
        <location evidence="1">Cytoskeleton</location>
    </subcellularLocation>
</comment>
<accession>A0A1A9VCG0</accession>
<feature type="coiled-coil region" evidence="5">
    <location>
        <begin position="59"/>
        <end position="86"/>
    </location>
</feature>
<evidence type="ECO:0000256" key="6">
    <source>
        <dbReference type="SAM" id="MobiDB-lite"/>
    </source>
</evidence>
<keyword evidence="3" id="KW-0963">Cytoplasm</keyword>
<evidence type="ECO:0000256" key="2">
    <source>
        <dbReference type="ARBA" id="ARBA00005885"/>
    </source>
</evidence>
<dbReference type="Pfam" id="PF06886">
    <property type="entry name" value="TPX2"/>
    <property type="match status" value="1"/>
</dbReference>
<reference evidence="8" key="1">
    <citation type="submission" date="2020-05" db="UniProtKB">
        <authorList>
            <consortium name="EnsemblMetazoa"/>
        </authorList>
    </citation>
    <scope>IDENTIFICATION</scope>
    <source>
        <strain evidence="8">TTRI</strain>
    </source>
</reference>
<evidence type="ECO:0000256" key="4">
    <source>
        <dbReference type="ARBA" id="ARBA00023212"/>
    </source>
</evidence>
<feature type="region of interest" description="Disordered" evidence="6">
    <location>
        <begin position="223"/>
        <end position="246"/>
    </location>
</feature>
<dbReference type="STRING" id="7395.A0A1A9VCG0"/>
<protein>
    <recommendedName>
        <fullName evidence="7">TPX2 C-terminal domain-containing protein</fullName>
    </recommendedName>
</protein>
<sequence>MFANENKENQVERATDKTLIKLPASGLVQEWTPAKNVITSTKGAIPKSKPPTPEAYKALAKYKKKREEAKSRLAEEERKKRQFCSKPMPDFKTCHQKLDEQLVIHYVTVPLTPKVLKNSQEAQQKFKKKLEYLKREEDELRKFESRPATVLKTKPFIPEKKDFVVEQCPFNLNMERRLQERKLYDEALRRKQEESRKQEEDERKRLEEEFVEEFRKATLFKAQPYASNPSSSFRCKKRNGNMDETT</sequence>
<evidence type="ECO:0000313" key="8">
    <source>
        <dbReference type="EnsemblMetazoa" id="GAUT032845-PA"/>
    </source>
</evidence>
<proteinExistence type="inferred from homology"/>
<feature type="domain" description="TPX2 C-terminal" evidence="7">
    <location>
        <begin position="170"/>
        <end position="224"/>
    </location>
</feature>
<dbReference type="InterPro" id="IPR027329">
    <property type="entry name" value="TPX2_C"/>
</dbReference>
<evidence type="ECO:0000256" key="5">
    <source>
        <dbReference type="SAM" id="Coils"/>
    </source>
</evidence>
<feature type="coiled-coil region" evidence="5">
    <location>
        <begin position="181"/>
        <end position="216"/>
    </location>
</feature>
<comment type="similarity">
    <text evidence="2">Belongs to the TPX2 family.</text>
</comment>
<evidence type="ECO:0000313" key="9">
    <source>
        <dbReference type="Proteomes" id="UP000078200"/>
    </source>
</evidence>